<dbReference type="RefSeq" id="WP_123221543.1">
    <property type="nucleotide sequence ID" value="NZ_RJSF01000007.1"/>
</dbReference>
<evidence type="ECO:0000313" key="7">
    <source>
        <dbReference type="EMBL" id="RNM16651.1"/>
    </source>
</evidence>
<evidence type="ECO:0000256" key="2">
    <source>
        <dbReference type="ARBA" id="ARBA00006099"/>
    </source>
</evidence>
<sequence>MTSKHAVTPHQGRRRGLALAAGVTAALAALTGCGATSDAASSSNTINLVAYSTPQTAFKSIEAAFEKTSGGKDVSFKESYGPSGDQSRAVAGGLKADFVNFSLESDVTRLVDGGQVAADWNAGPDKGIVADSVVVIVVRKGNPKHIEGWDDLVKPGIQIVTPNPASSGGARWNTLAAYGHVLAQGGTEDQAKDYLTKFFQHAVSLPGSARDALTSFTGGNGDALISYENEAILARQNDQDVDYIVPDQTLLIETPAAVTKDATPAAKKFLDFLYTPEAQKDFVKSGYRPVVDGVTADVEGANDPSNPFPTPAKLLTIEGDFGGWPAAQKKFFDDGAIVPTIQEATGKTQ</sequence>
<dbReference type="PANTHER" id="PTHR30368:SF2">
    <property type="entry name" value="SULFATE-BINDING PROTEIN"/>
    <property type="match status" value="1"/>
</dbReference>
<keyword evidence="3" id="KW-0813">Transport</keyword>
<dbReference type="PANTHER" id="PTHR30368">
    <property type="entry name" value="SULFATE-BINDING PROTEIN"/>
    <property type="match status" value="1"/>
</dbReference>
<proteinExistence type="inferred from homology"/>
<evidence type="ECO:0000256" key="6">
    <source>
        <dbReference type="SAM" id="SignalP"/>
    </source>
</evidence>
<name>A0A3N0GW34_9ACTN</name>
<evidence type="ECO:0000313" key="8">
    <source>
        <dbReference type="Proteomes" id="UP000279994"/>
    </source>
</evidence>
<dbReference type="Proteomes" id="UP000279994">
    <property type="component" value="Unassembled WGS sequence"/>
</dbReference>
<evidence type="ECO:0000256" key="5">
    <source>
        <dbReference type="ARBA" id="ARBA00022764"/>
    </source>
</evidence>
<dbReference type="GO" id="GO:0140104">
    <property type="term" value="F:molecular carrier activity"/>
    <property type="evidence" value="ECO:0007669"/>
    <property type="project" value="InterPro"/>
</dbReference>
<protein>
    <submittedName>
        <fullName evidence="7">Sulfate ABC transporter substrate-binding protein</fullName>
    </submittedName>
</protein>
<keyword evidence="8" id="KW-1185">Reference proteome</keyword>
<dbReference type="Pfam" id="PF13531">
    <property type="entry name" value="SBP_bac_11"/>
    <property type="match status" value="1"/>
</dbReference>
<dbReference type="EMBL" id="RJSF01000007">
    <property type="protein sequence ID" value="RNM16651.1"/>
    <property type="molecule type" value="Genomic_DNA"/>
</dbReference>
<dbReference type="OrthoDB" id="9802127at2"/>
<dbReference type="PROSITE" id="PS51257">
    <property type="entry name" value="PROKAR_LIPOPROTEIN"/>
    <property type="match status" value="1"/>
</dbReference>
<organism evidence="7 8">
    <name type="scientific">Nocardioides pocheonensis</name>
    <dbReference type="NCBI Taxonomy" id="661485"/>
    <lineage>
        <taxon>Bacteria</taxon>
        <taxon>Bacillati</taxon>
        <taxon>Actinomycetota</taxon>
        <taxon>Actinomycetes</taxon>
        <taxon>Propionibacteriales</taxon>
        <taxon>Nocardioidaceae</taxon>
        <taxon>Nocardioides</taxon>
    </lineage>
</organism>
<gene>
    <name evidence="7" type="ORF">EFL26_03735</name>
</gene>
<feature type="chain" id="PRO_5039697313" evidence="6">
    <location>
        <begin position="29"/>
        <end position="349"/>
    </location>
</feature>
<dbReference type="SUPFAM" id="SSF53850">
    <property type="entry name" value="Periplasmic binding protein-like II"/>
    <property type="match status" value="1"/>
</dbReference>
<dbReference type="NCBIfam" id="TIGR00971">
    <property type="entry name" value="3a0106s03"/>
    <property type="match status" value="1"/>
</dbReference>
<accession>A0A3N0GW34</accession>
<dbReference type="GO" id="GO:1902358">
    <property type="term" value="P:sulfate transmembrane transport"/>
    <property type="evidence" value="ECO:0007669"/>
    <property type="project" value="InterPro"/>
</dbReference>
<evidence type="ECO:0000256" key="3">
    <source>
        <dbReference type="ARBA" id="ARBA00022448"/>
    </source>
</evidence>
<comment type="subcellular location">
    <subcellularLocation>
        <location evidence="1">Periplasm</location>
    </subcellularLocation>
</comment>
<feature type="signal peptide" evidence="6">
    <location>
        <begin position="1"/>
        <end position="28"/>
    </location>
</feature>
<evidence type="ECO:0000256" key="4">
    <source>
        <dbReference type="ARBA" id="ARBA00022729"/>
    </source>
</evidence>
<comment type="caution">
    <text evidence="7">The sequence shown here is derived from an EMBL/GenBank/DDBJ whole genome shotgun (WGS) entry which is preliminary data.</text>
</comment>
<comment type="similarity">
    <text evidence="2">Belongs to the prokaryotic sulfate-binding protein family.</text>
</comment>
<keyword evidence="4 6" id="KW-0732">Signal</keyword>
<evidence type="ECO:0000256" key="1">
    <source>
        <dbReference type="ARBA" id="ARBA00004418"/>
    </source>
</evidence>
<dbReference type="GO" id="GO:0042597">
    <property type="term" value="C:periplasmic space"/>
    <property type="evidence" value="ECO:0007669"/>
    <property type="project" value="UniProtKB-SubCell"/>
</dbReference>
<dbReference type="Gene3D" id="3.40.190.10">
    <property type="entry name" value="Periplasmic binding protein-like II"/>
    <property type="match status" value="2"/>
</dbReference>
<dbReference type="InterPro" id="IPR005669">
    <property type="entry name" value="Thiosulph/SO4-bd"/>
</dbReference>
<dbReference type="AlphaFoldDB" id="A0A3N0GW34"/>
<keyword evidence="5" id="KW-0574">Periplasm</keyword>
<reference evidence="7 8" key="1">
    <citation type="submission" date="2018-11" db="EMBL/GenBank/DDBJ databases">
        <authorList>
            <person name="Li F."/>
        </authorList>
    </citation>
    <scope>NUCLEOTIDE SEQUENCE [LARGE SCALE GENOMIC DNA]</scope>
    <source>
        <strain evidence="7 8">Gsoil 818</strain>
    </source>
</reference>